<protein>
    <recommendedName>
        <fullName evidence="2">Phage protein</fullName>
    </recommendedName>
</protein>
<evidence type="ECO:0000313" key="1">
    <source>
        <dbReference type="EMBL" id="DAF47277.1"/>
    </source>
</evidence>
<proteinExistence type="predicted"/>
<sequence length="97" mass="11172">MDIIRHVEVEDSDSHLTTMQKKTIKSNVACELDKANTGYHDETLVIDYIVYTRPEEDVVEGDMLSITHLGRNYECIAGIPFKWPSHLEIPVTLKERQ</sequence>
<name>A0A8S5S8F4_9CAUD</name>
<evidence type="ECO:0008006" key="2">
    <source>
        <dbReference type="Google" id="ProtNLM"/>
    </source>
</evidence>
<reference evidence="1" key="1">
    <citation type="journal article" date="2021" name="Proc. Natl. Acad. Sci. U.S.A.">
        <title>A Catalog of Tens of Thousands of Viruses from Human Metagenomes Reveals Hidden Associations with Chronic Diseases.</title>
        <authorList>
            <person name="Tisza M.J."/>
            <person name="Buck C.B."/>
        </authorList>
    </citation>
    <scope>NUCLEOTIDE SEQUENCE</scope>
    <source>
        <strain evidence="1">Ctb3910</strain>
    </source>
</reference>
<dbReference type="EMBL" id="BK032552">
    <property type="protein sequence ID" value="DAF47277.1"/>
    <property type="molecule type" value="Genomic_DNA"/>
</dbReference>
<organism evidence="1">
    <name type="scientific">Siphoviridae sp. ctb3910</name>
    <dbReference type="NCBI Taxonomy" id="2827897"/>
    <lineage>
        <taxon>Viruses</taxon>
        <taxon>Duplodnaviria</taxon>
        <taxon>Heunggongvirae</taxon>
        <taxon>Uroviricota</taxon>
        <taxon>Caudoviricetes</taxon>
    </lineage>
</organism>
<accession>A0A8S5S8F4</accession>